<dbReference type="RefSeq" id="WP_092116757.1">
    <property type="nucleotide sequence ID" value="NZ_FNTH01000001.1"/>
</dbReference>
<feature type="chain" id="PRO_5011754155" description="Nucleoside-specific outer membrane channel protein Tsx" evidence="1">
    <location>
        <begin position="26"/>
        <end position="338"/>
    </location>
</feature>
<organism evidence="2 3">
    <name type="scientific">Bradyrhizobium erythrophlei</name>
    <dbReference type="NCBI Taxonomy" id="1437360"/>
    <lineage>
        <taxon>Bacteria</taxon>
        <taxon>Pseudomonadati</taxon>
        <taxon>Pseudomonadota</taxon>
        <taxon>Alphaproteobacteria</taxon>
        <taxon>Hyphomicrobiales</taxon>
        <taxon>Nitrobacteraceae</taxon>
        <taxon>Bradyrhizobium</taxon>
    </lineage>
</organism>
<dbReference type="InterPro" id="IPR036777">
    <property type="entry name" value="Channel_Tsx-like_sf"/>
</dbReference>
<dbReference type="Gene3D" id="2.40.230.20">
    <property type="entry name" value="Nucleoside-specific channel-forming protein, Tsx-like"/>
    <property type="match status" value="1"/>
</dbReference>
<dbReference type="GO" id="GO:0009279">
    <property type="term" value="C:cell outer membrane"/>
    <property type="evidence" value="ECO:0007669"/>
    <property type="project" value="InterPro"/>
</dbReference>
<gene>
    <name evidence="2" type="ORF">SAMN05444164_3217</name>
</gene>
<evidence type="ECO:0000313" key="3">
    <source>
        <dbReference type="Proteomes" id="UP000198992"/>
    </source>
</evidence>
<dbReference type="EMBL" id="FNTH01000001">
    <property type="protein sequence ID" value="SEC95845.1"/>
    <property type="molecule type" value="Genomic_DNA"/>
</dbReference>
<evidence type="ECO:0008006" key="4">
    <source>
        <dbReference type="Google" id="ProtNLM"/>
    </source>
</evidence>
<keyword evidence="1" id="KW-0732">Signal</keyword>
<evidence type="ECO:0000256" key="1">
    <source>
        <dbReference type="SAM" id="SignalP"/>
    </source>
</evidence>
<proteinExistence type="predicted"/>
<feature type="signal peptide" evidence="1">
    <location>
        <begin position="1"/>
        <end position="25"/>
    </location>
</feature>
<dbReference type="PROSITE" id="PS51257">
    <property type="entry name" value="PROKAR_LIPOPROTEIN"/>
    <property type="match status" value="1"/>
</dbReference>
<dbReference type="Proteomes" id="UP000198992">
    <property type="component" value="Unassembled WGS sequence"/>
</dbReference>
<dbReference type="SUPFAM" id="SSF111364">
    <property type="entry name" value="Tsx-like channel"/>
    <property type="match status" value="1"/>
</dbReference>
<dbReference type="OrthoDB" id="104801at2"/>
<protein>
    <recommendedName>
        <fullName evidence="4">Nucleoside-specific outer membrane channel protein Tsx</fullName>
    </recommendedName>
</protein>
<name>A0A1H4WRE3_9BRAD</name>
<accession>A0A1H4WRE3</accession>
<evidence type="ECO:0000313" key="2">
    <source>
        <dbReference type="EMBL" id="SEC95845.1"/>
    </source>
</evidence>
<sequence length="338" mass="36812">MLRFLCAAMAGAALIAFSCIGPVHAADQPEKAPAPAKPVDVPLFFVNDNRLTYAYEFTATDPAVPGTTAKQVFAFTHFDAWQYGTNLINLTLLKSDHNDPASPCPIFGTGCAGEVEFYGLIRSTFGWNEIFNTKAFTVGPLRNISFEVGVDGETANAFYAPNKRNIVAGLQFAVDLPYQGYVNVAPLYYKEWSHNAFASPAFSAPSPGIVDGNLDSPGTWALEVNYFMDLGFLPAWLPLSVSGRAGWYGARGTGTGSLVVPGFIPTRTELNSEPIRLTLDASKAFWGDKYSHLVDLWVAYRYWQNKYGLDHVNSSQCTGLRAGSCTESTLYSGITVKF</sequence>
<dbReference type="AlphaFoldDB" id="A0A1H4WRE3"/>
<reference evidence="2 3" key="1">
    <citation type="submission" date="2016-10" db="EMBL/GenBank/DDBJ databases">
        <authorList>
            <person name="de Groot N.N."/>
        </authorList>
    </citation>
    <scope>NUCLEOTIDE SEQUENCE [LARGE SCALE GENOMIC DNA]</scope>
    <source>
        <strain evidence="2 3">MT12</strain>
    </source>
</reference>